<protein>
    <submittedName>
        <fullName evidence="1">DUF488 domain-containing protein</fullName>
    </submittedName>
</protein>
<reference evidence="1 2" key="1">
    <citation type="submission" date="2019-03" db="EMBL/GenBank/DDBJ databases">
        <title>San Antonio Military Medical Center submission to MRSN (WRAIR), pending publication.</title>
        <authorList>
            <person name="Blyth D.M."/>
            <person name="Mccarthy S.L."/>
            <person name="Schall S.E."/>
            <person name="Stam J.A."/>
            <person name="Ong A.C."/>
            <person name="Mcgann P.T."/>
        </authorList>
    </citation>
    <scope>NUCLEOTIDE SEQUENCE [LARGE SCALE GENOMIC DNA]</scope>
    <source>
        <strain evidence="1 2">MRSN571793</strain>
    </source>
</reference>
<dbReference type="Pfam" id="PF22752">
    <property type="entry name" value="DUF488-N3i"/>
    <property type="match status" value="1"/>
</dbReference>
<dbReference type="OrthoDB" id="9790745at2"/>
<dbReference type="AlphaFoldDB" id="A0A4Y8L3C2"/>
<dbReference type="EMBL" id="SOML01000004">
    <property type="protein sequence ID" value="TFD96761.1"/>
    <property type="molecule type" value="Genomic_DNA"/>
</dbReference>
<dbReference type="Proteomes" id="UP000297861">
    <property type="component" value="Unassembled WGS sequence"/>
</dbReference>
<dbReference type="InterPro" id="IPR052552">
    <property type="entry name" value="YeaO-like"/>
</dbReference>
<dbReference type="PANTHER" id="PTHR36849:SF1">
    <property type="entry name" value="CYTOPLASMIC PROTEIN"/>
    <property type="match status" value="1"/>
</dbReference>
<evidence type="ECO:0000313" key="2">
    <source>
        <dbReference type="Proteomes" id="UP000297861"/>
    </source>
</evidence>
<accession>A0A4Y8L3C2</accession>
<dbReference type="PANTHER" id="PTHR36849">
    <property type="entry name" value="CYTOPLASMIC PROTEIN-RELATED"/>
    <property type="match status" value="1"/>
</dbReference>
<sequence>MTEIRLKRVYDEFDESDGYRILIDRLWPRGIKKESLKLDLWDKDIAPSTELRKWFHSDQSGNWNEFVVRYIAELRATNALPELVENIRGKKTITLLYGAKDPEHNQAVVLKDELKKRVDPV</sequence>
<name>A0A4Y8L3C2_9BACT</name>
<comment type="caution">
    <text evidence="1">The sequence shown here is derived from an EMBL/GenBank/DDBJ whole genome shotgun (WGS) entry which is preliminary data.</text>
</comment>
<evidence type="ECO:0000313" key="1">
    <source>
        <dbReference type="EMBL" id="TFD96761.1"/>
    </source>
</evidence>
<proteinExistence type="predicted"/>
<gene>
    <name evidence="1" type="ORF">E2605_08045</name>
</gene>
<dbReference type="STRING" id="1121485.GCA_000426485_02154"/>
<keyword evidence="2" id="KW-1185">Reference proteome</keyword>
<dbReference type="RefSeq" id="WP_026626091.1">
    <property type="nucleotide sequence ID" value="NZ_JBKUNW010000014.1"/>
</dbReference>
<organism evidence="1 2">
    <name type="scientific">Dysgonomonas capnocytophagoides</name>
    <dbReference type="NCBI Taxonomy" id="45254"/>
    <lineage>
        <taxon>Bacteria</taxon>
        <taxon>Pseudomonadati</taxon>
        <taxon>Bacteroidota</taxon>
        <taxon>Bacteroidia</taxon>
        <taxon>Bacteroidales</taxon>
        <taxon>Dysgonomonadaceae</taxon>
        <taxon>Dysgonomonas</taxon>
    </lineage>
</organism>